<evidence type="ECO:0000256" key="4">
    <source>
        <dbReference type="ARBA" id="ARBA00022793"/>
    </source>
</evidence>
<keyword evidence="5" id="KW-0665">Pyrimidine biosynthesis</keyword>
<evidence type="ECO:0000256" key="6">
    <source>
        <dbReference type="ARBA" id="ARBA00023239"/>
    </source>
</evidence>
<dbReference type="EMBL" id="CP045483">
    <property type="protein sequence ID" value="QGR19469.1"/>
    <property type="molecule type" value="Genomic_DNA"/>
</dbReference>
<dbReference type="InterPro" id="IPR001754">
    <property type="entry name" value="OMPdeCOase_dom"/>
</dbReference>
<dbReference type="SUPFAM" id="SSF51366">
    <property type="entry name" value="Ribulose-phoshate binding barrel"/>
    <property type="match status" value="1"/>
</dbReference>
<dbReference type="InterPro" id="IPR018089">
    <property type="entry name" value="OMPdecase_AS"/>
</dbReference>
<keyword evidence="12" id="KW-1185">Reference proteome</keyword>
<evidence type="ECO:0000256" key="9">
    <source>
        <dbReference type="PIRSR" id="PIRSR614732-2"/>
    </source>
</evidence>
<dbReference type="InterPro" id="IPR011060">
    <property type="entry name" value="RibuloseP-bd_barrel"/>
</dbReference>
<dbReference type="PANTHER" id="PTHR32119:SF2">
    <property type="entry name" value="OROTIDINE 5'-PHOSPHATE DECARBOXYLASE"/>
    <property type="match status" value="1"/>
</dbReference>
<dbReference type="Proteomes" id="UP000423396">
    <property type="component" value="Chromosome"/>
</dbReference>
<dbReference type="EC" id="4.1.1.23" evidence="2"/>
<dbReference type="GO" id="GO:0004590">
    <property type="term" value="F:orotidine-5'-phosphate decarboxylase activity"/>
    <property type="evidence" value="ECO:0007669"/>
    <property type="project" value="UniProtKB-EC"/>
</dbReference>
<keyword evidence="4" id="KW-0210">Decarboxylase</keyword>
<accession>A0A650CNQ8</accession>
<gene>
    <name evidence="11" type="ORF">D1868_05370</name>
</gene>
<dbReference type="Gene3D" id="3.20.20.70">
    <property type="entry name" value="Aldolase class I"/>
    <property type="match status" value="1"/>
</dbReference>
<feature type="active site" description="For OMPdecase activity" evidence="8">
    <location>
        <position position="63"/>
    </location>
</feature>
<dbReference type="GO" id="GO:0044205">
    <property type="term" value="P:'de novo' UMP biosynthetic process"/>
    <property type="evidence" value="ECO:0007669"/>
    <property type="project" value="UniProtKB-UniPathway"/>
</dbReference>
<sequence>MLLSKTILALDKVLPIKTLKGIRDYIPKVKFSYITLLDGGLEYLKEVYKLGWEEVIFDLKLADIDSTMVGIVSRLTSFSDSFISHSFIGFEGALDDLSSYLLKEGKGLYLVLSMSHKGWNDSFYPYLKDVAKRVNPKGFVVGATKPEMIKVVRNDFPEKIIISPGVGVQGALFGDALCNGADYEIVGRSIYSSTDPVKTARELVAKQEVRINECKEVSENRK</sequence>
<feature type="active site" description="For OMPdecase activity" evidence="8">
    <location>
        <position position="58"/>
    </location>
</feature>
<feature type="binding site" evidence="9">
    <location>
        <position position="115"/>
    </location>
    <ligand>
        <name>substrate</name>
    </ligand>
</feature>
<dbReference type="InterPro" id="IPR014732">
    <property type="entry name" value="OMPdecase"/>
</dbReference>
<feature type="domain" description="Orotidine 5'-phosphate decarboxylase" evidence="10">
    <location>
        <begin position="5"/>
        <end position="203"/>
    </location>
</feature>
<protein>
    <recommendedName>
        <fullName evidence="3">Orotidine 5'-phosphate decarboxylase</fullName>
        <ecNumber evidence="2">4.1.1.23</ecNumber>
    </recommendedName>
    <alternativeName>
        <fullName evidence="7">OMP decarboxylase</fullName>
    </alternativeName>
</protein>
<evidence type="ECO:0000256" key="7">
    <source>
        <dbReference type="ARBA" id="ARBA00033428"/>
    </source>
</evidence>
<feature type="active site" description="For OMPdecase activity" evidence="8">
    <location>
        <position position="60"/>
    </location>
</feature>
<proteinExistence type="predicted"/>
<evidence type="ECO:0000259" key="10">
    <source>
        <dbReference type="SMART" id="SM00934"/>
    </source>
</evidence>
<dbReference type="UniPathway" id="UPA00070">
    <property type="reaction ID" value="UER00120"/>
</dbReference>
<feature type="binding site" evidence="9">
    <location>
        <position position="188"/>
    </location>
    <ligand>
        <name>substrate</name>
    </ligand>
</feature>
<dbReference type="PANTHER" id="PTHR32119">
    <property type="entry name" value="OROTIDINE 5'-PHOSPHATE DECARBOXYLASE"/>
    <property type="match status" value="1"/>
</dbReference>
<organism evidence="11 12">
    <name type="scientific">Stygiolobus azoricus</name>
    <dbReference type="NCBI Taxonomy" id="41675"/>
    <lineage>
        <taxon>Archaea</taxon>
        <taxon>Thermoproteota</taxon>
        <taxon>Thermoprotei</taxon>
        <taxon>Sulfolobales</taxon>
        <taxon>Sulfolobaceae</taxon>
        <taxon>Stygiolobus</taxon>
    </lineage>
</organism>
<dbReference type="KEGG" id="sazo:D1868_05370"/>
<dbReference type="OrthoDB" id="94124at2157"/>
<feature type="binding site" evidence="9">
    <location>
        <position position="187"/>
    </location>
    <ligand>
        <name>substrate</name>
    </ligand>
</feature>
<dbReference type="GO" id="GO:0006207">
    <property type="term" value="P:'de novo' pyrimidine nucleobase biosynthetic process"/>
    <property type="evidence" value="ECO:0007669"/>
    <property type="project" value="InterPro"/>
</dbReference>
<dbReference type="SMART" id="SM00934">
    <property type="entry name" value="OMPdecase"/>
    <property type="match status" value="1"/>
</dbReference>
<evidence type="ECO:0000256" key="8">
    <source>
        <dbReference type="PIRSR" id="PIRSR614732-1"/>
    </source>
</evidence>
<dbReference type="PROSITE" id="PS00156">
    <property type="entry name" value="OMPDECASE"/>
    <property type="match status" value="1"/>
</dbReference>
<evidence type="ECO:0000256" key="2">
    <source>
        <dbReference type="ARBA" id="ARBA00012321"/>
    </source>
</evidence>
<dbReference type="InterPro" id="IPR013785">
    <property type="entry name" value="Aldolase_TIM"/>
</dbReference>
<evidence type="ECO:0000256" key="1">
    <source>
        <dbReference type="ARBA" id="ARBA00004861"/>
    </source>
</evidence>
<dbReference type="GO" id="GO:0005829">
    <property type="term" value="C:cytosol"/>
    <property type="evidence" value="ECO:0007669"/>
    <property type="project" value="TreeGrafter"/>
</dbReference>
<name>A0A650CNQ8_9CREN</name>
<dbReference type="CDD" id="cd04725">
    <property type="entry name" value="OMP_decarboxylase_like"/>
    <property type="match status" value="1"/>
</dbReference>
<dbReference type="AlphaFoldDB" id="A0A650CNQ8"/>
<feature type="binding site" evidence="9">
    <location>
        <position position="30"/>
    </location>
    <ligand>
        <name>substrate</name>
    </ligand>
</feature>
<keyword evidence="6" id="KW-0456">Lyase</keyword>
<evidence type="ECO:0000313" key="11">
    <source>
        <dbReference type="EMBL" id="QGR19469.1"/>
    </source>
</evidence>
<evidence type="ECO:0000313" key="12">
    <source>
        <dbReference type="Proteomes" id="UP000423396"/>
    </source>
</evidence>
<evidence type="ECO:0000256" key="5">
    <source>
        <dbReference type="ARBA" id="ARBA00022975"/>
    </source>
</evidence>
<evidence type="ECO:0000256" key="3">
    <source>
        <dbReference type="ARBA" id="ARBA00021923"/>
    </source>
</evidence>
<reference evidence="11 12" key="1">
    <citation type="submission" date="2019-10" db="EMBL/GenBank/DDBJ databases">
        <title>Genome Sequences from Six Type Strain Members of the Archaeal Family Sulfolobaceae: Acidianus ambivalens, Acidianus infernus, Metallosphaera prunae, Stygiolobus azoricus, Sulfolobus metallicus, and Sulfurisphaera ohwakuensis.</title>
        <authorList>
            <person name="Counts J.A."/>
            <person name="Kelly R.M."/>
        </authorList>
    </citation>
    <scope>NUCLEOTIDE SEQUENCE [LARGE SCALE GENOMIC DNA]</scope>
    <source>
        <strain evidence="11 12">FC6</strain>
    </source>
</reference>
<comment type="pathway">
    <text evidence="1">Pyrimidine metabolism; UMP biosynthesis via de novo pathway; UMP from orotate: step 2/2.</text>
</comment>
<dbReference type="Pfam" id="PF00215">
    <property type="entry name" value="OMPdecase"/>
    <property type="match status" value="1"/>
</dbReference>